<accession>A0A7S3WH27</accession>
<evidence type="ECO:0000313" key="2">
    <source>
        <dbReference type="EMBL" id="CAE0556281.1"/>
    </source>
</evidence>
<gene>
    <name evidence="2" type="ORF">SACU0126_LOCUS14868</name>
</gene>
<protein>
    <submittedName>
        <fullName evidence="2">Uncharacterized protein</fullName>
    </submittedName>
</protein>
<proteinExistence type="predicted"/>
<feature type="region of interest" description="Disordered" evidence="1">
    <location>
        <begin position="1"/>
        <end position="42"/>
    </location>
</feature>
<evidence type="ECO:0000256" key="1">
    <source>
        <dbReference type="SAM" id="MobiDB-lite"/>
    </source>
</evidence>
<organism evidence="2">
    <name type="scientific">Strombidinopsis acuminata</name>
    <dbReference type="NCBI Taxonomy" id="141414"/>
    <lineage>
        <taxon>Eukaryota</taxon>
        <taxon>Sar</taxon>
        <taxon>Alveolata</taxon>
        <taxon>Ciliophora</taxon>
        <taxon>Intramacronucleata</taxon>
        <taxon>Spirotrichea</taxon>
        <taxon>Choreotrichia</taxon>
        <taxon>Choreotrichida</taxon>
        <taxon>Strombidinopsidae</taxon>
        <taxon>Strombidinopsis</taxon>
    </lineage>
</organism>
<dbReference type="AlphaFoldDB" id="A0A7S3WH27"/>
<sequence length="116" mass="12508">MLDRIRRRGVVPSPPRPGATRSANGHASASPSPPPPTESSATRLGQLLGYSLDDELKEILKAGCKRVGDGRQYGAGRTRGMYREGVKWAAKEMVPGCLGGFQSTVGRRRKCSQLWG</sequence>
<name>A0A7S3WH27_9SPIT</name>
<dbReference type="EMBL" id="HBIQ01046855">
    <property type="protein sequence ID" value="CAE0556281.1"/>
    <property type="molecule type" value="Transcribed_RNA"/>
</dbReference>
<reference evidence="2" key="1">
    <citation type="submission" date="2021-01" db="EMBL/GenBank/DDBJ databases">
        <authorList>
            <person name="Corre E."/>
            <person name="Pelletier E."/>
            <person name="Niang G."/>
            <person name="Scheremetjew M."/>
            <person name="Finn R."/>
            <person name="Kale V."/>
            <person name="Holt S."/>
            <person name="Cochrane G."/>
            <person name="Meng A."/>
            <person name="Brown T."/>
            <person name="Cohen L."/>
        </authorList>
    </citation>
    <scope>NUCLEOTIDE SEQUENCE</scope>
    <source>
        <strain evidence="2">SPMC142</strain>
    </source>
</reference>